<dbReference type="GO" id="GO:0000932">
    <property type="term" value="C:P-body"/>
    <property type="evidence" value="ECO:0007669"/>
    <property type="project" value="UniProtKB-SubCell"/>
</dbReference>
<comment type="cofactor">
    <cofactor evidence="1">
        <name>Mn(2+)</name>
        <dbReference type="ChEBI" id="CHEBI:29035"/>
    </cofactor>
</comment>
<dbReference type="EMBL" id="KL218793">
    <property type="protein sequence ID" value="KFP08513.1"/>
    <property type="molecule type" value="Genomic_DNA"/>
</dbReference>
<dbReference type="Gene3D" id="3.90.79.10">
    <property type="entry name" value="Nucleoside Triphosphate Pyrophosphohydrolase"/>
    <property type="match status" value="1"/>
</dbReference>
<gene>
    <name evidence="20" type="ORF">N300_08307</name>
</gene>
<dbReference type="SMART" id="SM01125">
    <property type="entry name" value="DCP2"/>
    <property type="match status" value="1"/>
</dbReference>
<dbReference type="GO" id="GO:0140933">
    <property type="term" value="F:5'-(N(7)-methylguanosine 5'-triphospho)-[mRNA] hydrolase activity"/>
    <property type="evidence" value="ECO:0007669"/>
    <property type="project" value="UniProtKB-EC"/>
</dbReference>
<keyword evidence="11" id="KW-0464">Manganese</keyword>
<dbReference type="GO" id="GO:0030145">
    <property type="term" value="F:manganese ion binding"/>
    <property type="evidence" value="ECO:0007669"/>
    <property type="project" value="InterPro"/>
</dbReference>
<keyword evidence="6" id="KW-0963">Cytoplasm</keyword>
<keyword evidence="12" id="KW-0539">Nucleus</keyword>
<dbReference type="GO" id="GO:0005634">
    <property type="term" value="C:nucleus"/>
    <property type="evidence" value="ECO:0007669"/>
    <property type="project" value="UniProtKB-SubCell"/>
</dbReference>
<evidence type="ECO:0000256" key="5">
    <source>
        <dbReference type="ARBA" id="ARBA00005279"/>
    </source>
</evidence>
<dbReference type="Proteomes" id="UP000054308">
    <property type="component" value="Unassembled WGS sequence"/>
</dbReference>
<feature type="non-terminal residue" evidence="20">
    <location>
        <position position="1"/>
    </location>
</feature>
<dbReference type="InterPro" id="IPR007722">
    <property type="entry name" value="DCP2_BoxA"/>
</dbReference>
<evidence type="ECO:0000256" key="6">
    <source>
        <dbReference type="ARBA" id="ARBA00022490"/>
    </source>
</evidence>
<evidence type="ECO:0000256" key="12">
    <source>
        <dbReference type="ARBA" id="ARBA00023242"/>
    </source>
</evidence>
<evidence type="ECO:0000256" key="18">
    <source>
        <dbReference type="SAM" id="MobiDB-lite"/>
    </source>
</evidence>
<protein>
    <recommendedName>
        <fullName evidence="16">m7GpppN-mRNA hydrolase</fullName>
        <ecNumber evidence="13">3.6.1.62</ecNumber>
    </recommendedName>
    <alternativeName>
        <fullName evidence="17">mRNA-decapping enzyme 2</fullName>
    </alternativeName>
</protein>
<evidence type="ECO:0000259" key="19">
    <source>
        <dbReference type="PROSITE" id="PS51462"/>
    </source>
</evidence>
<dbReference type="EC" id="3.6.1.62" evidence="13"/>
<dbReference type="InterPro" id="IPR020084">
    <property type="entry name" value="NUDIX_hydrolase_CS"/>
</dbReference>
<evidence type="ECO:0000256" key="9">
    <source>
        <dbReference type="ARBA" id="ARBA00022801"/>
    </source>
</evidence>
<dbReference type="FunFam" id="3.90.79.10:FF:000003">
    <property type="entry name" value="M7GpppN-mRNA hydrolase isoform 2"/>
    <property type="match status" value="1"/>
</dbReference>
<evidence type="ECO:0000256" key="16">
    <source>
        <dbReference type="ARBA" id="ARBA00068566"/>
    </source>
</evidence>
<comment type="subcellular location">
    <subcellularLocation>
        <location evidence="4">Cytoplasm</location>
        <location evidence="4">P-body</location>
    </subcellularLocation>
    <subcellularLocation>
        <location evidence="3">Nucleus</location>
    </subcellularLocation>
</comment>
<organism evidence="20 21">
    <name type="scientific">Calypte anna</name>
    <name type="common">Anna's hummingbird</name>
    <name type="synonym">Archilochus anna</name>
    <dbReference type="NCBI Taxonomy" id="9244"/>
    <lineage>
        <taxon>Eukaryota</taxon>
        <taxon>Metazoa</taxon>
        <taxon>Chordata</taxon>
        <taxon>Craniata</taxon>
        <taxon>Vertebrata</taxon>
        <taxon>Euteleostomi</taxon>
        <taxon>Archelosauria</taxon>
        <taxon>Archosauria</taxon>
        <taxon>Dinosauria</taxon>
        <taxon>Saurischia</taxon>
        <taxon>Theropoda</taxon>
        <taxon>Coelurosauria</taxon>
        <taxon>Aves</taxon>
        <taxon>Neognathae</taxon>
        <taxon>Neoaves</taxon>
        <taxon>Strisores</taxon>
        <taxon>Apodiformes</taxon>
        <taxon>Trochilidae</taxon>
        <taxon>Calypte</taxon>
    </lineage>
</organism>
<feature type="region of interest" description="Disordered" evidence="18">
    <location>
        <begin position="306"/>
        <end position="339"/>
    </location>
</feature>
<dbReference type="InterPro" id="IPR036189">
    <property type="entry name" value="DCP2_BoxA_sf"/>
</dbReference>
<keyword evidence="10" id="KW-0694">RNA-binding</keyword>
<dbReference type="AlphaFoldDB" id="A0A091ILZ5"/>
<evidence type="ECO:0000313" key="21">
    <source>
        <dbReference type="Proteomes" id="UP000054308"/>
    </source>
</evidence>
<feature type="non-terminal residue" evidence="20">
    <location>
        <position position="415"/>
    </location>
</feature>
<feature type="compositionally biased region" description="Polar residues" evidence="18">
    <location>
        <begin position="306"/>
        <end position="321"/>
    </location>
</feature>
<dbReference type="PROSITE" id="PS00893">
    <property type="entry name" value="NUDIX_BOX"/>
    <property type="match status" value="1"/>
</dbReference>
<reference evidence="20 21" key="1">
    <citation type="submission" date="2014-04" db="EMBL/GenBank/DDBJ databases">
        <title>Genome evolution of avian class.</title>
        <authorList>
            <person name="Zhang G."/>
            <person name="Li C."/>
        </authorList>
    </citation>
    <scope>NUCLEOTIDE SEQUENCE [LARGE SCALE GENOMIC DNA]</scope>
    <source>
        <strain evidence="20">BGI_N300</strain>
    </source>
</reference>
<evidence type="ECO:0000256" key="11">
    <source>
        <dbReference type="ARBA" id="ARBA00023211"/>
    </source>
</evidence>
<accession>A0A091ILZ5</accession>
<feature type="compositionally biased region" description="Polar residues" evidence="18">
    <location>
        <begin position="244"/>
        <end position="257"/>
    </location>
</feature>
<dbReference type="Pfam" id="PF00293">
    <property type="entry name" value="NUDIX"/>
    <property type="match status" value="1"/>
</dbReference>
<dbReference type="Gene3D" id="1.10.10.1050">
    <property type="entry name" value="Dcp2, box A domain"/>
    <property type="match status" value="1"/>
</dbReference>
<comment type="cofactor">
    <cofactor evidence="2">
        <name>Mg(2+)</name>
        <dbReference type="ChEBI" id="CHEBI:18420"/>
    </cofactor>
</comment>
<dbReference type="PANTHER" id="PTHR23114:SF17">
    <property type="entry name" value="M7GPPPN-MRNA HYDROLASE"/>
    <property type="match status" value="1"/>
</dbReference>
<dbReference type="InterPro" id="IPR015797">
    <property type="entry name" value="NUDIX_hydrolase-like_dom_sf"/>
</dbReference>
<dbReference type="InterPro" id="IPR044099">
    <property type="entry name" value="Dcp2_NUDIX"/>
</dbReference>
<evidence type="ECO:0000256" key="8">
    <source>
        <dbReference type="ARBA" id="ARBA00022723"/>
    </source>
</evidence>
<evidence type="ECO:0000256" key="15">
    <source>
        <dbReference type="ARBA" id="ARBA00060003"/>
    </source>
</evidence>
<evidence type="ECO:0000256" key="3">
    <source>
        <dbReference type="ARBA" id="ARBA00004123"/>
    </source>
</evidence>
<dbReference type="CDD" id="cd03672">
    <property type="entry name" value="NUDIX_Dcp2p_Nudt20"/>
    <property type="match status" value="1"/>
</dbReference>
<keyword evidence="7" id="KW-0597">Phosphoprotein</keyword>
<comment type="function">
    <text evidence="15">Decapping metalloenzyme that catalyzes the cleavage of the cap structure on mRNAs. Removes the 7-methyl guanine cap structure from mRNA molecules, yielding a 5'-phosphorylated mRNA fragment and 7m-GDP. Necessary for the degradation of mRNAs, both in normal mRNA turnover and in nonsense-mediated mRNA decay. Plays a role in replication-dependent histone mRNA degradation. Has higher activity towards mRNAs that lack a poly(A) tail. Has no activity towards a cap structure lacking an RNA moiety. The presence of a N(6)-methyladenosine methylation at the second transcribed position of mRNAs (N(6),2'-O-dimethyladenosine cap; m6A(m)) provides resistance to DCP2-mediated decapping. Blocks autophagy in nutrient-rich conditions by repressing the expression of ATG-related genes through degradation of their transcripts.</text>
</comment>
<comment type="similarity">
    <text evidence="5">Belongs to the Nudix hydrolase family. DCP2 subfamily.</text>
</comment>
<dbReference type="SUPFAM" id="SSF140586">
    <property type="entry name" value="Dcp2 domain-like"/>
    <property type="match status" value="1"/>
</dbReference>
<evidence type="ECO:0000256" key="14">
    <source>
        <dbReference type="ARBA" id="ARBA00047661"/>
    </source>
</evidence>
<keyword evidence="21" id="KW-1185">Reference proteome</keyword>
<dbReference type="FunFam" id="1.10.10.1050:FF:000001">
    <property type="entry name" value="M7GpppN-mRNA hydrolase isoform 2"/>
    <property type="match status" value="1"/>
</dbReference>
<dbReference type="InterPro" id="IPR000086">
    <property type="entry name" value="NUDIX_hydrolase_dom"/>
</dbReference>
<dbReference type="GO" id="GO:0000290">
    <property type="term" value="P:deadenylation-dependent decapping of nuclear-transcribed mRNA"/>
    <property type="evidence" value="ECO:0007669"/>
    <property type="project" value="InterPro"/>
</dbReference>
<dbReference type="STRING" id="9244.A0A091ILZ5"/>
<comment type="catalytic activity">
    <reaction evidence="14">
        <text>a 5'-end (N(7)-methyl 5'-triphosphoguanosine)-ribonucleoside in mRNA + H2O = N(7)-methyl-GDP + a 5'-end phospho-ribonucleoside in mRNA + 2 H(+)</text>
        <dbReference type="Rhea" id="RHEA:67484"/>
        <dbReference type="Rhea" id="RHEA-COMP:15692"/>
        <dbReference type="Rhea" id="RHEA-COMP:17167"/>
        <dbReference type="ChEBI" id="CHEBI:15377"/>
        <dbReference type="ChEBI" id="CHEBI:15378"/>
        <dbReference type="ChEBI" id="CHEBI:63714"/>
        <dbReference type="ChEBI" id="CHEBI:138282"/>
        <dbReference type="ChEBI" id="CHEBI:156461"/>
        <dbReference type="EC" id="3.6.1.62"/>
    </reaction>
    <physiologicalReaction direction="left-to-right" evidence="14">
        <dbReference type="Rhea" id="RHEA:67485"/>
    </physiologicalReaction>
</comment>
<feature type="region of interest" description="Disordered" evidence="18">
    <location>
        <begin position="238"/>
        <end position="260"/>
    </location>
</feature>
<dbReference type="Pfam" id="PF05026">
    <property type="entry name" value="DCP2"/>
    <property type="match status" value="1"/>
</dbReference>
<proteinExistence type="inferred from homology"/>
<evidence type="ECO:0000313" key="20">
    <source>
        <dbReference type="EMBL" id="KFP08513.1"/>
    </source>
</evidence>
<evidence type="ECO:0000256" key="2">
    <source>
        <dbReference type="ARBA" id="ARBA00001946"/>
    </source>
</evidence>
<sequence length="415" mass="47804">SRFILHIPSEERDNAIRVCFQIELAHWFYLDFYMQNTSGLPQCGIRDFAKADILFITVIIFSILFHHCPFLLPQGGDVQKVLEEWKEYKMGVPTYGAIILDETLENVLLVQGYLAKSGWGFPKGKVNKEEAPHDCAAREVFEETGFDIKDFICKEEYIELRINDQLARLYIIPGVPRNTKFNPKTRREIRNIEWFSIDKLPCHRNDMTPKSKLGLAPNKFFMAIPFIRPLREWISRRNGESSDSDNGFSSAGSTPSKPNLEKARCKLRSSQQVFIDGFSGEQCMKQKKLQKPPSHTEMSEVLKIKSQSLKNNGKKQYQDTSSQKKRTNGVHSQPVKQNHTLKCEKRLNPRRLQDNFETGKCNAAYEMCCSSDEPLPEHIEGHSVACNGHYKFAFSSRAFLSFKFDHDAIMKNFDL</sequence>
<dbReference type="GO" id="GO:0003723">
    <property type="term" value="F:RNA binding"/>
    <property type="evidence" value="ECO:0007669"/>
    <property type="project" value="UniProtKB-KW"/>
</dbReference>
<dbReference type="GO" id="GO:0000184">
    <property type="term" value="P:nuclear-transcribed mRNA catabolic process, nonsense-mediated decay"/>
    <property type="evidence" value="ECO:0007669"/>
    <property type="project" value="InterPro"/>
</dbReference>
<evidence type="ECO:0000256" key="13">
    <source>
        <dbReference type="ARBA" id="ARBA00026102"/>
    </source>
</evidence>
<name>A0A091ILZ5_CALAN</name>
<feature type="compositionally biased region" description="Polar residues" evidence="18">
    <location>
        <begin position="329"/>
        <end position="339"/>
    </location>
</feature>
<dbReference type="SUPFAM" id="SSF55811">
    <property type="entry name" value="Nudix"/>
    <property type="match status" value="1"/>
</dbReference>
<dbReference type="PROSITE" id="PS51462">
    <property type="entry name" value="NUDIX"/>
    <property type="match status" value="1"/>
</dbReference>
<keyword evidence="9 20" id="KW-0378">Hydrolase</keyword>
<feature type="domain" description="Nudix hydrolase" evidence="19">
    <location>
        <begin position="90"/>
        <end position="221"/>
    </location>
</feature>
<evidence type="ECO:0000256" key="17">
    <source>
        <dbReference type="ARBA" id="ARBA00078183"/>
    </source>
</evidence>
<evidence type="ECO:0000256" key="1">
    <source>
        <dbReference type="ARBA" id="ARBA00001936"/>
    </source>
</evidence>
<keyword evidence="8" id="KW-0479">Metal-binding</keyword>
<evidence type="ECO:0000256" key="7">
    <source>
        <dbReference type="ARBA" id="ARBA00022553"/>
    </source>
</evidence>
<evidence type="ECO:0000256" key="10">
    <source>
        <dbReference type="ARBA" id="ARBA00022884"/>
    </source>
</evidence>
<dbReference type="PANTHER" id="PTHR23114">
    <property type="entry name" value="M7GPPPN-MRNA HYDROLASE"/>
    <property type="match status" value="1"/>
</dbReference>
<evidence type="ECO:0000256" key="4">
    <source>
        <dbReference type="ARBA" id="ARBA00004201"/>
    </source>
</evidence>